<evidence type="ECO:0000256" key="2">
    <source>
        <dbReference type="ARBA" id="ARBA00022692"/>
    </source>
</evidence>
<dbReference type="GO" id="GO:0016020">
    <property type="term" value="C:membrane"/>
    <property type="evidence" value="ECO:0007669"/>
    <property type="project" value="UniProtKB-SubCell"/>
</dbReference>
<dbReference type="PROSITE" id="PS50262">
    <property type="entry name" value="G_PROTEIN_RECEP_F1_2"/>
    <property type="match status" value="1"/>
</dbReference>
<sequence>MNCTHNDTVPTDNGVTFAQFLVWTMVLMSVMTCVTNIMVVATILGTKSLRTLSSVFLLNLAFCDFAIGLVIMPLMVNNLQNDRLTLDEVFIFI</sequence>
<comment type="caution">
    <text evidence="7">The sequence shown here is derived from an EMBL/GenBank/DDBJ whole genome shotgun (WGS) entry which is preliminary data.</text>
</comment>
<feature type="transmembrane region" description="Helical" evidence="5">
    <location>
        <begin position="20"/>
        <end position="44"/>
    </location>
</feature>
<organism evidence="7 8">
    <name type="scientific">Mytilus galloprovincialis</name>
    <name type="common">Mediterranean mussel</name>
    <dbReference type="NCBI Taxonomy" id="29158"/>
    <lineage>
        <taxon>Eukaryota</taxon>
        <taxon>Metazoa</taxon>
        <taxon>Spiralia</taxon>
        <taxon>Lophotrochozoa</taxon>
        <taxon>Mollusca</taxon>
        <taxon>Bivalvia</taxon>
        <taxon>Autobranchia</taxon>
        <taxon>Pteriomorphia</taxon>
        <taxon>Mytilida</taxon>
        <taxon>Mytiloidea</taxon>
        <taxon>Mytilidae</taxon>
        <taxon>Mytilinae</taxon>
        <taxon>Mytilus</taxon>
    </lineage>
</organism>
<keyword evidence="4 5" id="KW-0472">Membrane</keyword>
<evidence type="ECO:0000313" key="8">
    <source>
        <dbReference type="Proteomes" id="UP000596742"/>
    </source>
</evidence>
<dbReference type="PRINTS" id="PR00237">
    <property type="entry name" value="GPCRRHODOPSN"/>
</dbReference>
<reference evidence="7" key="1">
    <citation type="submission" date="2018-11" db="EMBL/GenBank/DDBJ databases">
        <authorList>
            <person name="Alioto T."/>
            <person name="Alioto T."/>
        </authorList>
    </citation>
    <scope>NUCLEOTIDE SEQUENCE</scope>
</reference>
<feature type="transmembrane region" description="Helical" evidence="5">
    <location>
        <begin position="56"/>
        <end position="76"/>
    </location>
</feature>
<dbReference type="AlphaFoldDB" id="A0A8B6EZ45"/>
<dbReference type="InterPro" id="IPR017452">
    <property type="entry name" value="GPCR_Rhodpsn_7TM"/>
</dbReference>
<proteinExistence type="predicted"/>
<keyword evidence="2 5" id="KW-0812">Transmembrane</keyword>
<name>A0A8B6EZ45_MYTGA</name>
<dbReference type="Proteomes" id="UP000596742">
    <property type="component" value="Unassembled WGS sequence"/>
</dbReference>
<accession>A0A8B6EZ45</accession>
<comment type="subcellular location">
    <subcellularLocation>
        <location evidence="1">Membrane</location>
    </subcellularLocation>
</comment>
<evidence type="ECO:0000256" key="4">
    <source>
        <dbReference type="ARBA" id="ARBA00023136"/>
    </source>
</evidence>
<dbReference type="Pfam" id="PF00001">
    <property type="entry name" value="7tm_1"/>
    <property type="match status" value="1"/>
</dbReference>
<evidence type="ECO:0000256" key="3">
    <source>
        <dbReference type="ARBA" id="ARBA00022989"/>
    </source>
</evidence>
<keyword evidence="8" id="KW-1185">Reference proteome</keyword>
<evidence type="ECO:0000256" key="5">
    <source>
        <dbReference type="SAM" id="Phobius"/>
    </source>
</evidence>
<dbReference type="Gene3D" id="1.20.1070.10">
    <property type="entry name" value="Rhodopsin 7-helix transmembrane proteins"/>
    <property type="match status" value="1"/>
</dbReference>
<dbReference type="InterPro" id="IPR000276">
    <property type="entry name" value="GPCR_Rhodpsn"/>
</dbReference>
<dbReference type="GO" id="GO:0004930">
    <property type="term" value="F:G protein-coupled receptor activity"/>
    <property type="evidence" value="ECO:0007669"/>
    <property type="project" value="InterPro"/>
</dbReference>
<evidence type="ECO:0000313" key="7">
    <source>
        <dbReference type="EMBL" id="VDI41038.1"/>
    </source>
</evidence>
<dbReference type="OrthoDB" id="10037617at2759"/>
<gene>
    <name evidence="7" type="ORF">MGAL_10B078540</name>
</gene>
<keyword evidence="3 5" id="KW-1133">Transmembrane helix</keyword>
<dbReference type="EMBL" id="UYJE01005860">
    <property type="protein sequence ID" value="VDI41038.1"/>
    <property type="molecule type" value="Genomic_DNA"/>
</dbReference>
<protein>
    <recommendedName>
        <fullName evidence="6">G-protein coupled receptors family 1 profile domain-containing protein</fullName>
    </recommendedName>
</protein>
<feature type="domain" description="G-protein coupled receptors family 1 profile" evidence="6">
    <location>
        <begin position="35"/>
        <end position="93"/>
    </location>
</feature>
<dbReference type="SUPFAM" id="SSF81321">
    <property type="entry name" value="Family A G protein-coupled receptor-like"/>
    <property type="match status" value="1"/>
</dbReference>
<evidence type="ECO:0000259" key="6">
    <source>
        <dbReference type="PROSITE" id="PS50262"/>
    </source>
</evidence>
<evidence type="ECO:0000256" key="1">
    <source>
        <dbReference type="ARBA" id="ARBA00004370"/>
    </source>
</evidence>